<keyword evidence="3" id="KW-0808">Transferase</keyword>
<dbReference type="GO" id="GO:0016757">
    <property type="term" value="F:glycosyltransferase activity"/>
    <property type="evidence" value="ECO:0007669"/>
    <property type="project" value="UniProtKB-KW"/>
</dbReference>
<sequence length="438" mass="47080">MAGGTVALLPWGNVVEDFLDPIGLTVDDFEQGMTGGWLFGYAQALAKAGWRTVIAYPSRAAHFTRTNEMGLVRTIHAGSGAVMVRLPVPPAYAKVVRRVRDPYGWTAQAMFGPVPRPLRPAADLLRQALPYMAFPGAALEAVLRGEGCTALMVQEYEYARFDLAVRLGRRMGIPVFATFQGGDGHPPGIEDRIRPRSLKSAAGLVVGSGAELERLKARYGLDPCRLHRIGNPLDLRIWQARDKADSRAALGIPEGARVVVCHGRVEIRRKGLDLLLAAWRQVAAARPGQDIRLLLLGDGADGDRLQALLAADPVPGLTWNRGYTLDRKAVVRALSAADAYVIASRQEGFPVAPLEAMACGLPVVAAETHGIRDVLAEGEGSGGLLVPPEDPDALAAALLRLLDDPPRARALGERARARVEREYALEPVGKRLAAVLNP</sequence>
<evidence type="ECO:0000256" key="3">
    <source>
        <dbReference type="ARBA" id="ARBA00022679"/>
    </source>
</evidence>
<dbReference type="CDD" id="cd03801">
    <property type="entry name" value="GT4_PimA-like"/>
    <property type="match status" value="1"/>
</dbReference>
<dbReference type="KEGG" id="acru:HHL28_09305"/>
<organism evidence="4 5">
    <name type="scientific">Aerophototrophica crusticola</name>
    <dbReference type="NCBI Taxonomy" id="1709002"/>
    <lineage>
        <taxon>Bacteria</taxon>
        <taxon>Pseudomonadati</taxon>
        <taxon>Pseudomonadota</taxon>
        <taxon>Alphaproteobacteria</taxon>
        <taxon>Rhodospirillales</taxon>
        <taxon>Rhodospirillaceae</taxon>
        <taxon>Aerophototrophica</taxon>
    </lineage>
</organism>
<comment type="similarity">
    <text evidence="1">Belongs to the glycosyltransferase group 1 family. Glycosyltransferase 4 subfamily.</text>
</comment>
<gene>
    <name evidence="4" type="ORF">HHL28_09305</name>
</gene>
<name>A0A858R6S2_9PROT</name>
<proteinExistence type="inferred from homology"/>
<dbReference type="PANTHER" id="PTHR12526:SF640">
    <property type="entry name" value="COLANIC ACID BIOSYNTHESIS GLYCOSYLTRANSFERASE WCAL-RELATED"/>
    <property type="match status" value="1"/>
</dbReference>
<protein>
    <submittedName>
        <fullName evidence="4">Glycosyltransferase family 4 protein</fullName>
    </submittedName>
</protein>
<accession>A0A858R6S2</accession>
<evidence type="ECO:0000313" key="4">
    <source>
        <dbReference type="EMBL" id="QJE73259.1"/>
    </source>
</evidence>
<evidence type="ECO:0000256" key="1">
    <source>
        <dbReference type="ARBA" id="ARBA00009481"/>
    </source>
</evidence>
<dbReference type="Gene3D" id="3.40.50.2000">
    <property type="entry name" value="Glycogen Phosphorylase B"/>
    <property type="match status" value="2"/>
</dbReference>
<reference evidence="4" key="1">
    <citation type="submission" date="2020-04" db="EMBL/GenBank/DDBJ databases">
        <title>A desert anoxygenic phototrophic bacterium fixes CO2 using RubisCO under aerobic conditions.</title>
        <authorList>
            <person name="Tang K."/>
        </authorList>
    </citation>
    <scope>NUCLEOTIDE SEQUENCE [LARGE SCALE GENOMIC DNA]</scope>
    <source>
        <strain evidence="4">MIMtkB3</strain>
    </source>
</reference>
<dbReference type="AlphaFoldDB" id="A0A858R6S2"/>
<dbReference type="SUPFAM" id="SSF53756">
    <property type="entry name" value="UDP-Glycosyltransferase/glycogen phosphorylase"/>
    <property type="match status" value="1"/>
</dbReference>
<dbReference type="Pfam" id="PF13692">
    <property type="entry name" value="Glyco_trans_1_4"/>
    <property type="match status" value="1"/>
</dbReference>
<evidence type="ECO:0000313" key="5">
    <source>
        <dbReference type="Proteomes" id="UP000501891"/>
    </source>
</evidence>
<dbReference type="Proteomes" id="UP000501891">
    <property type="component" value="Chromosome"/>
</dbReference>
<keyword evidence="5" id="KW-1185">Reference proteome</keyword>
<dbReference type="PANTHER" id="PTHR12526">
    <property type="entry name" value="GLYCOSYLTRANSFERASE"/>
    <property type="match status" value="1"/>
</dbReference>
<keyword evidence="2" id="KW-0328">Glycosyltransferase</keyword>
<evidence type="ECO:0000256" key="2">
    <source>
        <dbReference type="ARBA" id="ARBA00022676"/>
    </source>
</evidence>
<dbReference type="EMBL" id="CP051775">
    <property type="protein sequence ID" value="QJE73259.1"/>
    <property type="molecule type" value="Genomic_DNA"/>
</dbReference>